<dbReference type="EMBL" id="WOCE01000010">
    <property type="protein sequence ID" value="KAE9605615.1"/>
    <property type="molecule type" value="Genomic_DNA"/>
</dbReference>
<proteinExistence type="predicted"/>
<sequence>MPSYHTCFHNDGTRTIRAGTISYFSYPFCTFPNSNPKSCLESLTAAVTRTEGKQLP</sequence>
<reference evidence="2" key="1">
    <citation type="journal article" date="2020" name="Nat. Commun.">
        <title>Genome sequence of the cluster root forming white lupin.</title>
        <authorList>
            <person name="Hufnagel B."/>
            <person name="Marques A."/>
            <person name="Soriano A."/>
            <person name="Marques L."/>
            <person name="Divol F."/>
            <person name="Doumas P."/>
            <person name="Sallet E."/>
            <person name="Mancinotti D."/>
            <person name="Carrere S."/>
            <person name="Marande W."/>
            <person name="Arribat S."/>
            <person name="Keller J."/>
            <person name="Huneau C."/>
            <person name="Blein T."/>
            <person name="Aime D."/>
            <person name="Laguerre M."/>
            <person name="Taylor J."/>
            <person name="Schubert V."/>
            <person name="Nelson M."/>
            <person name="Geu-Flores F."/>
            <person name="Crespi M."/>
            <person name="Gallardo-Guerrero K."/>
            <person name="Delaux P.-M."/>
            <person name="Salse J."/>
            <person name="Berges H."/>
            <person name="Guyot R."/>
            <person name="Gouzy J."/>
            <person name="Peret B."/>
        </authorList>
    </citation>
    <scope>NUCLEOTIDE SEQUENCE [LARGE SCALE GENOMIC DNA]</scope>
    <source>
        <strain evidence="2">cv. Amiga</strain>
    </source>
</reference>
<protein>
    <submittedName>
        <fullName evidence="1">Uncharacterized protein</fullName>
    </submittedName>
</protein>
<keyword evidence="2" id="KW-1185">Reference proteome</keyword>
<dbReference type="Proteomes" id="UP000447434">
    <property type="component" value="Chromosome 10"/>
</dbReference>
<evidence type="ECO:0000313" key="1">
    <source>
        <dbReference type="EMBL" id="KAE9605615.1"/>
    </source>
</evidence>
<organism evidence="1 2">
    <name type="scientific">Lupinus albus</name>
    <name type="common">White lupine</name>
    <name type="synonym">Lupinus termis</name>
    <dbReference type="NCBI Taxonomy" id="3870"/>
    <lineage>
        <taxon>Eukaryota</taxon>
        <taxon>Viridiplantae</taxon>
        <taxon>Streptophyta</taxon>
        <taxon>Embryophyta</taxon>
        <taxon>Tracheophyta</taxon>
        <taxon>Spermatophyta</taxon>
        <taxon>Magnoliopsida</taxon>
        <taxon>eudicotyledons</taxon>
        <taxon>Gunneridae</taxon>
        <taxon>Pentapetalae</taxon>
        <taxon>rosids</taxon>
        <taxon>fabids</taxon>
        <taxon>Fabales</taxon>
        <taxon>Fabaceae</taxon>
        <taxon>Papilionoideae</taxon>
        <taxon>50 kb inversion clade</taxon>
        <taxon>genistoids sensu lato</taxon>
        <taxon>core genistoids</taxon>
        <taxon>Genisteae</taxon>
        <taxon>Lupinus</taxon>
    </lineage>
</organism>
<comment type="caution">
    <text evidence="1">The sequence shown here is derived from an EMBL/GenBank/DDBJ whole genome shotgun (WGS) entry which is preliminary data.</text>
</comment>
<name>A0A6A4PV71_LUPAL</name>
<dbReference type="AlphaFoldDB" id="A0A6A4PV71"/>
<evidence type="ECO:0000313" key="2">
    <source>
        <dbReference type="Proteomes" id="UP000447434"/>
    </source>
</evidence>
<gene>
    <name evidence="1" type="ORF">Lalb_Chr10g0099201</name>
</gene>
<accession>A0A6A4PV71</accession>